<dbReference type="GO" id="GO:0035556">
    <property type="term" value="P:intracellular signal transduction"/>
    <property type="evidence" value="ECO:0007669"/>
    <property type="project" value="InterPro"/>
</dbReference>
<accession>I4B5Y8</accession>
<dbReference type="PANTHER" id="PTHR43081">
    <property type="entry name" value="ADENYLATE CYCLASE, TERMINAL-DIFFERENTIATION SPECIFIC-RELATED"/>
    <property type="match status" value="1"/>
</dbReference>
<dbReference type="Gene3D" id="6.10.340.10">
    <property type="match status" value="1"/>
</dbReference>
<keyword evidence="1" id="KW-0472">Membrane</keyword>
<dbReference type="Proteomes" id="UP000006048">
    <property type="component" value="Chromosome"/>
</dbReference>
<dbReference type="CDD" id="cd06225">
    <property type="entry name" value="HAMP"/>
    <property type="match status" value="1"/>
</dbReference>
<dbReference type="InterPro" id="IPR001054">
    <property type="entry name" value="A/G_cyclase"/>
</dbReference>
<reference evidence="4 5" key="1">
    <citation type="submission" date="2012-06" db="EMBL/GenBank/DDBJ databases">
        <title>The complete chromosome of genome of Turneriella parva DSM 21527.</title>
        <authorList>
            <consortium name="US DOE Joint Genome Institute (JGI-PGF)"/>
            <person name="Lucas S."/>
            <person name="Han J."/>
            <person name="Lapidus A."/>
            <person name="Bruce D."/>
            <person name="Goodwin L."/>
            <person name="Pitluck S."/>
            <person name="Peters L."/>
            <person name="Kyrpides N."/>
            <person name="Mavromatis K."/>
            <person name="Ivanova N."/>
            <person name="Mikhailova N."/>
            <person name="Chertkov O."/>
            <person name="Detter J.C."/>
            <person name="Tapia R."/>
            <person name="Han C."/>
            <person name="Land M."/>
            <person name="Hauser L."/>
            <person name="Markowitz V."/>
            <person name="Cheng J.-F."/>
            <person name="Hugenholtz P."/>
            <person name="Woyke T."/>
            <person name="Wu D."/>
            <person name="Gronow S."/>
            <person name="Wellnitz S."/>
            <person name="Brambilla E."/>
            <person name="Klenk H.-P."/>
            <person name="Eisen J.A."/>
        </authorList>
    </citation>
    <scope>NUCLEOTIDE SEQUENCE [LARGE SCALE GENOMIC DNA]</scope>
    <source>
        <strain evidence="5">ATCC BAA-1111 / DSM 21527 / NCTC 11395 / H</strain>
    </source>
</reference>
<keyword evidence="5" id="KW-1185">Reference proteome</keyword>
<evidence type="ECO:0000313" key="5">
    <source>
        <dbReference type="Proteomes" id="UP000006048"/>
    </source>
</evidence>
<feature type="transmembrane region" description="Helical" evidence="1">
    <location>
        <begin position="38"/>
        <end position="56"/>
    </location>
</feature>
<evidence type="ECO:0000256" key="1">
    <source>
        <dbReference type="SAM" id="Phobius"/>
    </source>
</evidence>
<dbReference type="AlphaFoldDB" id="I4B5Y8"/>
<dbReference type="InterPro" id="IPR050697">
    <property type="entry name" value="Adenylyl/Guanylyl_Cyclase_3/4"/>
</dbReference>
<dbReference type="PATRIC" id="fig|869212.3.peg.2051"/>
<organism evidence="4 5">
    <name type="scientific">Turneriella parva (strain ATCC BAA-1111 / DSM 21527 / NCTC 11395 / H)</name>
    <name type="common">Leptospira parva</name>
    <dbReference type="NCBI Taxonomy" id="869212"/>
    <lineage>
        <taxon>Bacteria</taxon>
        <taxon>Pseudomonadati</taxon>
        <taxon>Spirochaetota</taxon>
        <taxon>Spirochaetia</taxon>
        <taxon>Leptospirales</taxon>
        <taxon>Leptospiraceae</taxon>
        <taxon>Turneriella</taxon>
    </lineage>
</organism>
<feature type="transmembrane region" description="Helical" evidence="1">
    <location>
        <begin position="136"/>
        <end position="159"/>
    </location>
</feature>
<dbReference type="InterPro" id="IPR029787">
    <property type="entry name" value="Nucleotide_cyclase"/>
</dbReference>
<dbReference type="HOGENOM" id="CLU_025433_2_1_12"/>
<dbReference type="GO" id="GO:0004016">
    <property type="term" value="F:adenylate cyclase activity"/>
    <property type="evidence" value="ECO:0007669"/>
    <property type="project" value="UniProtKB-ARBA"/>
</dbReference>
<dbReference type="SUPFAM" id="SSF158472">
    <property type="entry name" value="HAMP domain-like"/>
    <property type="match status" value="1"/>
</dbReference>
<evidence type="ECO:0000313" key="4">
    <source>
        <dbReference type="EMBL" id="AFM12695.1"/>
    </source>
</evidence>
<gene>
    <name evidence="4" type="ordered locus">Turpa_2049</name>
</gene>
<feature type="domain" description="HAMP" evidence="3">
    <location>
        <begin position="215"/>
        <end position="257"/>
    </location>
</feature>
<dbReference type="SMART" id="SM00304">
    <property type="entry name" value="HAMP"/>
    <property type="match status" value="1"/>
</dbReference>
<name>I4B5Y8_TURPD</name>
<feature type="transmembrane region" description="Helical" evidence="1">
    <location>
        <begin position="96"/>
        <end position="115"/>
    </location>
</feature>
<evidence type="ECO:0000259" key="3">
    <source>
        <dbReference type="PROSITE" id="PS50885"/>
    </source>
</evidence>
<keyword evidence="1" id="KW-1133">Transmembrane helix</keyword>
<dbReference type="CDD" id="cd07302">
    <property type="entry name" value="CHD"/>
    <property type="match status" value="1"/>
</dbReference>
<dbReference type="OrthoDB" id="368920at2"/>
<dbReference type="GO" id="GO:0016020">
    <property type="term" value="C:membrane"/>
    <property type="evidence" value="ECO:0007669"/>
    <property type="project" value="InterPro"/>
</dbReference>
<dbReference type="PANTHER" id="PTHR43081:SF1">
    <property type="entry name" value="ADENYLATE CYCLASE, TERMINAL-DIFFERENTIATION SPECIFIC"/>
    <property type="match status" value="1"/>
</dbReference>
<feature type="domain" description="Guanylate cyclase" evidence="2">
    <location>
        <begin position="290"/>
        <end position="417"/>
    </location>
</feature>
<dbReference type="InterPro" id="IPR003660">
    <property type="entry name" value="HAMP_dom"/>
</dbReference>
<proteinExistence type="predicted"/>
<dbReference type="SMART" id="SM00044">
    <property type="entry name" value="CYCc"/>
    <property type="match status" value="1"/>
</dbReference>
<keyword evidence="1" id="KW-0812">Transmembrane</keyword>
<dbReference type="STRING" id="869212.Turpa_2049"/>
<feature type="transmembrane region" description="Helical" evidence="1">
    <location>
        <begin position="185"/>
        <end position="203"/>
    </location>
</feature>
<dbReference type="InterPro" id="IPR048440">
    <property type="entry name" value="MASE10"/>
</dbReference>
<dbReference type="PROSITE" id="PS50885">
    <property type="entry name" value="HAMP"/>
    <property type="match status" value="1"/>
</dbReference>
<dbReference type="Pfam" id="PF20970">
    <property type="entry name" value="MASE10"/>
    <property type="match status" value="1"/>
</dbReference>
<dbReference type="SUPFAM" id="SSF55073">
    <property type="entry name" value="Nucleotide cyclase"/>
    <property type="match status" value="1"/>
</dbReference>
<dbReference type="PROSITE" id="PS50125">
    <property type="entry name" value="GUANYLATE_CYCLASE_2"/>
    <property type="match status" value="1"/>
</dbReference>
<feature type="transmembrane region" description="Helical" evidence="1">
    <location>
        <begin position="7"/>
        <end position="26"/>
    </location>
</feature>
<dbReference type="Pfam" id="PF00211">
    <property type="entry name" value="Guanylate_cyc"/>
    <property type="match status" value="1"/>
</dbReference>
<sequence length="469" mass="51072">MRRENLFIVSWYALAYLIILYYGGSVCPYIDGLGIDRFAVELAAVFIAGLSLRGLLRYTSATRGWHDFAIFAAMAVGLALYNRTNYEFPLASGGKVAVGFTALGFFISTHAYLALQRKMLRSAESFDFLGKSKSSIIQRISAVTIVAVVLSTVTIFLVVDKDLKWLATQQPGAVAYYRPSVLKEIFFVMGVLLALLIGLIVAYSRNLRLLFENQTRTLEDVSQGNLEVAVPVVTNDEFGNIATHTNSMIAGLREKQKIQSVFGKMVSPRIAKRLLADSQHTMSGEKIELTVLMSDVRNFTTLSESISPEALVAMMNRYFTVMVEIIHRHNGEVDKFIGDGILAVFGLGDTEPGPQSAVTAAGEMVAAAAKLTRELGHEIRIGLGIHSGEVIAGRIGSPDRQEYTFIGDTVNTAARLESASKDIGREIVVSKSVFDALSPELKNAAWQAVGALALKGKKNAIETYALGRA</sequence>
<dbReference type="GO" id="GO:0006171">
    <property type="term" value="P:cAMP biosynthetic process"/>
    <property type="evidence" value="ECO:0007669"/>
    <property type="project" value="TreeGrafter"/>
</dbReference>
<feature type="transmembrane region" description="Helical" evidence="1">
    <location>
        <begin position="68"/>
        <end position="84"/>
    </location>
</feature>
<dbReference type="RefSeq" id="WP_014803201.1">
    <property type="nucleotide sequence ID" value="NC_018020.1"/>
</dbReference>
<dbReference type="KEGG" id="tpx:Turpa_2049"/>
<dbReference type="EMBL" id="CP002959">
    <property type="protein sequence ID" value="AFM12695.1"/>
    <property type="molecule type" value="Genomic_DNA"/>
</dbReference>
<protein>
    <submittedName>
        <fullName evidence="4">Adenylate/guanylate cyclase with integral membrane sensor</fullName>
    </submittedName>
</protein>
<evidence type="ECO:0000259" key="2">
    <source>
        <dbReference type="PROSITE" id="PS50125"/>
    </source>
</evidence>
<dbReference type="Gene3D" id="3.30.70.1230">
    <property type="entry name" value="Nucleotide cyclase"/>
    <property type="match status" value="1"/>
</dbReference>